<accession>A0A0W1R4C4</accession>
<dbReference type="AlphaFoldDB" id="A0A0W1R4C4"/>
<evidence type="ECO:0000313" key="1">
    <source>
        <dbReference type="EMBL" id="KTG08163.1"/>
    </source>
</evidence>
<dbReference type="Proteomes" id="UP000054387">
    <property type="component" value="Unassembled WGS sequence"/>
</dbReference>
<evidence type="ECO:0000313" key="2">
    <source>
        <dbReference type="Proteomes" id="UP000054387"/>
    </source>
</evidence>
<dbReference type="EMBL" id="LOPU01000034">
    <property type="protein sequence ID" value="KTG08163.1"/>
    <property type="molecule type" value="Genomic_DNA"/>
</dbReference>
<organism evidence="1 2">
    <name type="scientific">Haloprofundus marisrubri</name>
    <dbReference type="NCBI Taxonomy" id="1514971"/>
    <lineage>
        <taxon>Archaea</taxon>
        <taxon>Methanobacteriati</taxon>
        <taxon>Methanobacteriota</taxon>
        <taxon>Stenosarchaea group</taxon>
        <taxon>Halobacteria</taxon>
        <taxon>Halobacteriales</taxon>
        <taxon>Haloferacaceae</taxon>
        <taxon>Haloprofundus</taxon>
    </lineage>
</organism>
<protein>
    <submittedName>
        <fullName evidence="1">Uncharacterized protein</fullName>
    </submittedName>
</protein>
<dbReference type="OrthoDB" id="302731at2157"/>
<dbReference type="RefSeq" id="WP_058583244.1">
    <property type="nucleotide sequence ID" value="NZ_LOPU01000034.1"/>
</dbReference>
<dbReference type="PROSITE" id="PS51257">
    <property type="entry name" value="PROKAR_LIPOPROTEIN"/>
    <property type="match status" value="1"/>
</dbReference>
<proteinExistence type="predicted"/>
<name>A0A0W1R4C4_9EURY</name>
<comment type="caution">
    <text evidence="1">The sequence shown here is derived from an EMBL/GenBank/DDBJ whole genome shotgun (WGS) entry which is preliminary data.</text>
</comment>
<keyword evidence="2" id="KW-1185">Reference proteome</keyword>
<reference evidence="1 2" key="1">
    <citation type="submission" date="2015-12" db="EMBL/GenBank/DDBJ databases">
        <title>Haloprofundus marisrubri gen. nov., sp. nov., an extremely halophilic archaeon isolated from the Discovery deep brine-seawater interface in the Red Sea.</title>
        <authorList>
            <person name="Zhang G."/>
            <person name="Stingl U."/>
            <person name="Rashid M."/>
        </authorList>
    </citation>
    <scope>NUCLEOTIDE SEQUENCE [LARGE SCALE GENOMIC DNA]</scope>
    <source>
        <strain evidence="1 2">SB9</strain>
    </source>
</reference>
<gene>
    <name evidence="1" type="ORF">AUR64_00895</name>
</gene>
<sequence length="137" mass="15008">MQRRQFLAFLSASTLSGCFGGPRRSIRLGTLVVSNRDETQHTLDVRIEADETVVFDRTVSLTGARSDDTDSADQSAPSKSWDRVANTAGLYRVHVRLDGGEWRETDLSLLRRECVDLLVVADADGVADLTHLSCGAL</sequence>